<evidence type="ECO:0000256" key="7">
    <source>
        <dbReference type="ARBA" id="ARBA00023049"/>
    </source>
</evidence>
<evidence type="ECO:0000313" key="12">
    <source>
        <dbReference type="Proteomes" id="UP000251135"/>
    </source>
</evidence>
<evidence type="ECO:0000259" key="9">
    <source>
        <dbReference type="Pfam" id="PF18059"/>
    </source>
</evidence>
<dbReference type="GO" id="GO:0004222">
    <property type="term" value="F:metalloendopeptidase activity"/>
    <property type="evidence" value="ECO:0007669"/>
    <property type="project" value="TreeGrafter"/>
</dbReference>
<keyword evidence="7" id="KW-0482">Metalloprotease</keyword>
<comment type="cofactor">
    <cofactor evidence="1">
        <name>Zn(2+)</name>
        <dbReference type="ChEBI" id="CHEBI:29105"/>
    </cofactor>
</comment>
<dbReference type="PANTHER" id="PTHR21666">
    <property type="entry name" value="PEPTIDASE-RELATED"/>
    <property type="match status" value="1"/>
</dbReference>
<dbReference type="CDD" id="cd12797">
    <property type="entry name" value="M23_peptidase"/>
    <property type="match status" value="1"/>
</dbReference>
<keyword evidence="5" id="KW-0378">Hydrolase</keyword>
<evidence type="ECO:0000313" key="11">
    <source>
        <dbReference type="EMBL" id="PUE65503.1"/>
    </source>
</evidence>
<keyword evidence="6" id="KW-0862">Zinc</keyword>
<dbReference type="SUPFAM" id="SSF51261">
    <property type="entry name" value="Duplicated hybrid motif"/>
    <property type="match status" value="1"/>
</dbReference>
<dbReference type="PANTHER" id="PTHR21666:SF288">
    <property type="entry name" value="CELL DIVISION PROTEIN YTFB"/>
    <property type="match status" value="1"/>
</dbReference>
<dbReference type="InterPro" id="IPR016047">
    <property type="entry name" value="M23ase_b-sheet_dom"/>
</dbReference>
<dbReference type="Pfam" id="PF01551">
    <property type="entry name" value="Peptidase_M23"/>
    <property type="match status" value="1"/>
</dbReference>
<dbReference type="GO" id="GO:0046872">
    <property type="term" value="F:metal ion binding"/>
    <property type="evidence" value="ECO:0007669"/>
    <property type="project" value="UniProtKB-KW"/>
</dbReference>
<dbReference type="EMBL" id="MUXE01000004">
    <property type="protein sequence ID" value="PUE65503.1"/>
    <property type="molecule type" value="Genomic_DNA"/>
</dbReference>
<evidence type="ECO:0000256" key="2">
    <source>
        <dbReference type="ARBA" id="ARBA00004196"/>
    </source>
</evidence>
<dbReference type="GO" id="GO:0030313">
    <property type="term" value="C:cell envelope"/>
    <property type="evidence" value="ECO:0007669"/>
    <property type="project" value="UniProtKB-SubCell"/>
</dbReference>
<evidence type="ECO:0000259" key="8">
    <source>
        <dbReference type="Pfam" id="PF01551"/>
    </source>
</evidence>
<evidence type="ECO:0000256" key="5">
    <source>
        <dbReference type="ARBA" id="ARBA00022801"/>
    </source>
</evidence>
<dbReference type="Gene3D" id="2.70.70.10">
    <property type="entry name" value="Glucose Permease (Domain IIA)"/>
    <property type="match status" value="1"/>
</dbReference>
<dbReference type="Pfam" id="PF19425">
    <property type="entry name" value="Csd3_N2"/>
    <property type="match status" value="1"/>
</dbReference>
<dbReference type="Gene3D" id="3.10.450.350">
    <property type="match status" value="1"/>
</dbReference>
<comment type="subcellular location">
    <subcellularLocation>
        <location evidence="2">Cell envelope</location>
    </subcellularLocation>
</comment>
<evidence type="ECO:0000256" key="3">
    <source>
        <dbReference type="ARBA" id="ARBA00022670"/>
    </source>
</evidence>
<sequence>MRRIFLSIIIFFNFLYSAQVEELNWSRGETFLTFLEKYSIPQKLYFDLEKEDQELCSEITADRRFYLYTDDDGKLNQVLIPVSDDIQLHIYKDSNNKYQFQTLPINYTEYTETVAIEITESVSYDISKATGDVTLAALLKSIFTEGVNFRKMQKGDFIALEYSQKAYLGRPLGMPDLKAAMVQIDGTSYFRFKNPKDDKYYDEKGTGFTKSYFFQVPISYTRISSEFTNKRWHPILQRYRAHLGTDFSAPVGRTIYAAADGKIEFLGIKGGYGKTTIINHNNGYKTLYAHQSDFAKSVKQGINIKKGELIGYVGNTGLSSGPHLHLGLYKNGTAIDPLTVINKPSNDGLDNKERVAFLAISKNYQQKIDNELKKENKKIPTRLERTTDKSEINIF</sequence>
<dbReference type="OrthoDB" id="9815245at2"/>
<dbReference type="InterPro" id="IPR045834">
    <property type="entry name" value="Csd3_N2"/>
</dbReference>
<evidence type="ECO:0000256" key="1">
    <source>
        <dbReference type="ARBA" id="ARBA00001947"/>
    </source>
</evidence>
<dbReference type="InterPro" id="IPR011055">
    <property type="entry name" value="Dup_hybrid_motif"/>
</dbReference>
<name>A0A363D2N7_9BACT</name>
<feature type="domain" description="Csd3 N-terminal" evidence="9">
    <location>
        <begin position="23"/>
        <end position="105"/>
    </location>
</feature>
<dbReference type="RefSeq" id="WP_108558377.1">
    <property type="nucleotide sequence ID" value="NZ_MUXE01000004.1"/>
</dbReference>
<reference evidence="11 12" key="1">
    <citation type="submission" date="2017-02" db="EMBL/GenBank/DDBJ databases">
        <title>Arcobacter caeni sp. nov, a new Arcobacter species isolated from reclaimed water.</title>
        <authorList>
            <person name="Figueras M.J."/>
            <person name="Perez-Cataluna A."/>
            <person name="Salas-Masso N."/>
        </authorList>
    </citation>
    <scope>NUCLEOTIDE SEQUENCE [LARGE SCALE GENOMIC DNA]</scope>
    <source>
        <strain evidence="11 12">RW17-10</strain>
    </source>
</reference>
<keyword evidence="4" id="KW-0479">Metal-binding</keyword>
<gene>
    <name evidence="11" type="ORF">B0174_04055</name>
</gene>
<organism evidence="11 12">
    <name type="scientific">Arcobacter caeni</name>
    <dbReference type="NCBI Taxonomy" id="1912877"/>
    <lineage>
        <taxon>Bacteria</taxon>
        <taxon>Pseudomonadati</taxon>
        <taxon>Campylobacterota</taxon>
        <taxon>Epsilonproteobacteria</taxon>
        <taxon>Campylobacterales</taxon>
        <taxon>Arcobacteraceae</taxon>
        <taxon>Arcobacter</taxon>
    </lineage>
</organism>
<comment type="caution">
    <text evidence="11">The sequence shown here is derived from an EMBL/GenBank/DDBJ whole genome shotgun (WGS) entry which is preliminary data.</text>
</comment>
<evidence type="ECO:0000259" key="10">
    <source>
        <dbReference type="Pfam" id="PF19425"/>
    </source>
</evidence>
<accession>A0A363D2N7</accession>
<evidence type="ECO:0000256" key="6">
    <source>
        <dbReference type="ARBA" id="ARBA00022833"/>
    </source>
</evidence>
<dbReference type="AlphaFoldDB" id="A0A363D2N7"/>
<dbReference type="InterPro" id="IPR050570">
    <property type="entry name" value="Cell_wall_metabolism_enzyme"/>
</dbReference>
<keyword evidence="3" id="KW-0645">Protease</keyword>
<keyword evidence="12" id="KW-1185">Reference proteome</keyword>
<proteinExistence type="predicted"/>
<protein>
    <submittedName>
        <fullName evidence="11">Peptidase M24</fullName>
    </submittedName>
</protein>
<dbReference type="Pfam" id="PF18059">
    <property type="entry name" value="Csd3_N"/>
    <property type="match status" value="1"/>
</dbReference>
<feature type="domain" description="M23ase beta-sheet core" evidence="8">
    <location>
        <begin position="241"/>
        <end position="337"/>
    </location>
</feature>
<feature type="domain" description="Csd3-like second N-terminal" evidence="10">
    <location>
        <begin position="146"/>
        <end position="228"/>
    </location>
</feature>
<dbReference type="InterPro" id="IPR040653">
    <property type="entry name" value="Csd3_N"/>
</dbReference>
<evidence type="ECO:0000256" key="4">
    <source>
        <dbReference type="ARBA" id="ARBA00022723"/>
    </source>
</evidence>
<dbReference type="GO" id="GO:0006508">
    <property type="term" value="P:proteolysis"/>
    <property type="evidence" value="ECO:0007669"/>
    <property type="project" value="UniProtKB-KW"/>
</dbReference>
<dbReference type="Proteomes" id="UP000251135">
    <property type="component" value="Unassembled WGS sequence"/>
</dbReference>